<dbReference type="PANTHER" id="PTHR12658">
    <property type="entry name" value="BETA-TUBULIN COFACTOR D"/>
    <property type="match status" value="1"/>
</dbReference>
<feature type="compositionally biased region" description="Gly residues" evidence="1">
    <location>
        <begin position="156"/>
        <end position="166"/>
    </location>
</feature>
<organism evidence="3 4">
    <name type="scientific">Prorocentrum cordatum</name>
    <dbReference type="NCBI Taxonomy" id="2364126"/>
    <lineage>
        <taxon>Eukaryota</taxon>
        <taxon>Sar</taxon>
        <taxon>Alveolata</taxon>
        <taxon>Dinophyceae</taxon>
        <taxon>Prorocentrales</taxon>
        <taxon>Prorocentraceae</taxon>
        <taxon>Prorocentrum</taxon>
    </lineage>
</organism>
<dbReference type="InterPro" id="IPR058033">
    <property type="entry name" value="ARM_TBCD_2nd"/>
</dbReference>
<evidence type="ECO:0000313" key="3">
    <source>
        <dbReference type="EMBL" id="CAK0906693.1"/>
    </source>
</evidence>
<dbReference type="PANTHER" id="PTHR12658:SF0">
    <property type="entry name" value="TUBULIN-SPECIFIC CHAPERONE D"/>
    <property type="match status" value="1"/>
</dbReference>
<accession>A0ABN9Y7T6</accession>
<feature type="compositionally biased region" description="Basic residues" evidence="1">
    <location>
        <begin position="449"/>
        <end position="459"/>
    </location>
</feature>
<feature type="region of interest" description="Disordered" evidence="1">
    <location>
        <begin position="441"/>
        <end position="471"/>
    </location>
</feature>
<comment type="caution">
    <text evidence="3">The sequence shown here is derived from an EMBL/GenBank/DDBJ whole genome shotgun (WGS) entry which is preliminary data.</text>
</comment>
<name>A0ABN9Y7T6_9DINO</name>
<dbReference type="InterPro" id="IPR016024">
    <property type="entry name" value="ARM-type_fold"/>
</dbReference>
<feature type="compositionally biased region" description="Low complexity" evidence="1">
    <location>
        <begin position="120"/>
        <end position="140"/>
    </location>
</feature>
<feature type="domain" description="Tubulin-folding cofactor D ARM repeats" evidence="2">
    <location>
        <begin position="1"/>
        <end position="83"/>
    </location>
</feature>
<dbReference type="InterPro" id="IPR033162">
    <property type="entry name" value="TBCD"/>
</dbReference>
<dbReference type="Pfam" id="PF25767">
    <property type="entry name" value="ARM_TBCD_2nd"/>
    <property type="match status" value="1"/>
</dbReference>
<feature type="region of interest" description="Disordered" evidence="1">
    <location>
        <begin position="120"/>
        <end position="225"/>
    </location>
</feature>
<sequence length="471" mass="50412">VEEVIELLLASLGDADTVVRWVAAKGVGRLTNRLPRDFGDQVLEFLLERCFSFRETDKAWHGGCLALAELTRRGLLLPERLQEGRWCHWSARPSTSSRCPGTTPWASTCAMRRATCAGPSLALTPPTSSSPLLGRSPGSRADPGRRVRPGHQLPQGRGGRGAGQRGPPGHLPERDRGGHDRRLLDALRAPPGVCRRGRTPPRGARRGEVQEGPDRSPRGPEAAAPGCPGRIFIRLLAGQGLARLAERPSEAILAHLNGVVIPKLVARALEDGDGAEAGRRGGRRAVRWRRAGGWHGAVQARRRGRRGRPHSGPAGELVAAENQTSLRNLVPALEKLRAYRGRGGEVVRQAACKLLCAVAGAVSWPFKDATSTRYLQTVDECARHTTDAIQVAAAEALHALAAHRLSAELSRKALGSYIAGLKKADETIAARRGLRALHRRAPAGGAARAVRRRPRHPGRRGAGAGAAGRQG</sequence>
<evidence type="ECO:0000313" key="4">
    <source>
        <dbReference type="Proteomes" id="UP001189429"/>
    </source>
</evidence>
<feature type="compositionally biased region" description="Gly residues" evidence="1">
    <location>
        <begin position="460"/>
        <end position="471"/>
    </location>
</feature>
<feature type="compositionally biased region" description="Basic residues" evidence="1">
    <location>
        <begin position="300"/>
        <end position="309"/>
    </location>
</feature>
<feature type="region of interest" description="Disordered" evidence="1">
    <location>
        <begin position="296"/>
        <end position="315"/>
    </location>
</feature>
<dbReference type="EMBL" id="CAUYUJ010021732">
    <property type="protein sequence ID" value="CAK0906693.1"/>
    <property type="molecule type" value="Genomic_DNA"/>
</dbReference>
<protein>
    <recommendedName>
        <fullName evidence="2">Tubulin-folding cofactor D ARM repeats domain-containing protein</fullName>
    </recommendedName>
</protein>
<dbReference type="Proteomes" id="UP001189429">
    <property type="component" value="Unassembled WGS sequence"/>
</dbReference>
<keyword evidence="4" id="KW-1185">Reference proteome</keyword>
<reference evidence="3" key="1">
    <citation type="submission" date="2023-10" db="EMBL/GenBank/DDBJ databases">
        <authorList>
            <person name="Chen Y."/>
            <person name="Shah S."/>
            <person name="Dougan E. K."/>
            <person name="Thang M."/>
            <person name="Chan C."/>
        </authorList>
    </citation>
    <scope>NUCLEOTIDE SEQUENCE [LARGE SCALE GENOMIC DNA]</scope>
</reference>
<evidence type="ECO:0000259" key="2">
    <source>
        <dbReference type="Pfam" id="PF25767"/>
    </source>
</evidence>
<proteinExistence type="predicted"/>
<feature type="non-terminal residue" evidence="3">
    <location>
        <position position="471"/>
    </location>
</feature>
<gene>
    <name evidence="3" type="ORF">PCOR1329_LOCUS81940</name>
</gene>
<feature type="non-terminal residue" evidence="3">
    <location>
        <position position="1"/>
    </location>
</feature>
<dbReference type="SUPFAM" id="SSF48371">
    <property type="entry name" value="ARM repeat"/>
    <property type="match status" value="1"/>
</dbReference>
<evidence type="ECO:0000256" key="1">
    <source>
        <dbReference type="SAM" id="MobiDB-lite"/>
    </source>
</evidence>
<feature type="compositionally biased region" description="Basic and acidic residues" evidence="1">
    <location>
        <begin position="171"/>
        <end position="185"/>
    </location>
</feature>
<feature type="compositionally biased region" description="Basic and acidic residues" evidence="1">
    <location>
        <begin position="205"/>
        <end position="218"/>
    </location>
</feature>